<gene>
    <name evidence="2" type="ORF">ZEAMMB73_Zm00001d035265</name>
</gene>
<protein>
    <submittedName>
        <fullName evidence="2">Uncharacterized protein</fullName>
    </submittedName>
</protein>
<dbReference type="STRING" id="4577.A0A1D6LF65"/>
<sequence length="225" mass="25348">MWKTTGKRSTWGTADGDRLEQRLGADKVKVLEQAFMEEADNALPHPMEDAYLEACHTNNMEWKMCIYGADCSEISLVQVRGSGLDVKPGSTVKCEPGYRFMLHLSQKLAIGTLSVDKNPPIQFDLVFDKEFELSHTSKTTIVFFIGYKVEQPFKEDGYPFLFSIELVLFQVEVIRTFFVSLTSYLPSSTMDLDSEDEDEELNVPVVKENGKAGGKIQKSQEKAVP</sequence>
<reference evidence="2" key="1">
    <citation type="submission" date="2015-12" db="EMBL/GenBank/DDBJ databases">
        <title>Update maize B73 reference genome by single molecule sequencing technologies.</title>
        <authorList>
            <consortium name="Maize Genome Sequencing Project"/>
            <person name="Ware D."/>
        </authorList>
    </citation>
    <scope>NUCLEOTIDE SEQUENCE</scope>
    <source>
        <tissue evidence="2">Seedling</tissue>
    </source>
</reference>
<dbReference type="InParanoid" id="A0A1D6LF65"/>
<name>A0A1D6LF65_MAIZE</name>
<dbReference type="AlphaFoldDB" id="A0A1D6LF65"/>
<evidence type="ECO:0000313" key="2">
    <source>
        <dbReference type="EMBL" id="AQK78586.1"/>
    </source>
</evidence>
<organism evidence="2">
    <name type="scientific">Zea mays</name>
    <name type="common">Maize</name>
    <dbReference type="NCBI Taxonomy" id="4577"/>
    <lineage>
        <taxon>Eukaryota</taxon>
        <taxon>Viridiplantae</taxon>
        <taxon>Streptophyta</taxon>
        <taxon>Embryophyta</taxon>
        <taxon>Tracheophyta</taxon>
        <taxon>Spermatophyta</taxon>
        <taxon>Magnoliopsida</taxon>
        <taxon>Liliopsida</taxon>
        <taxon>Poales</taxon>
        <taxon>Poaceae</taxon>
        <taxon>PACMAD clade</taxon>
        <taxon>Panicoideae</taxon>
        <taxon>Andropogonodae</taxon>
        <taxon>Andropogoneae</taxon>
        <taxon>Tripsacinae</taxon>
        <taxon>Zea</taxon>
    </lineage>
</organism>
<dbReference type="EMBL" id="CM000782">
    <property type="protein sequence ID" value="AQK78586.1"/>
    <property type="molecule type" value="Genomic_DNA"/>
</dbReference>
<evidence type="ECO:0000256" key="1">
    <source>
        <dbReference type="SAM" id="MobiDB-lite"/>
    </source>
</evidence>
<feature type="compositionally biased region" description="Acidic residues" evidence="1">
    <location>
        <begin position="192"/>
        <end position="201"/>
    </location>
</feature>
<accession>A0A1D6LF65</accession>
<feature type="region of interest" description="Disordered" evidence="1">
    <location>
        <begin position="190"/>
        <end position="225"/>
    </location>
</feature>
<dbReference type="ExpressionAtlas" id="A0A1D6LF65">
    <property type="expression patterns" value="baseline"/>
</dbReference>
<proteinExistence type="predicted"/>